<dbReference type="PANTHER" id="PTHR17605:SF0">
    <property type="entry name" value="RIBOSOME BIOGENESIS PROTEIN BOP1"/>
    <property type="match status" value="1"/>
</dbReference>
<gene>
    <name evidence="9" type="ORF">OLEA9_A117194</name>
</gene>
<dbReference type="Pfam" id="PF08145">
    <property type="entry name" value="BOP1NT"/>
    <property type="match status" value="1"/>
</dbReference>
<evidence type="ECO:0000313" key="9">
    <source>
        <dbReference type="EMBL" id="CAA2962538.1"/>
    </source>
</evidence>
<name>A0A8S0Q8W0_OLEEU</name>
<evidence type="ECO:0000256" key="1">
    <source>
        <dbReference type="ARBA" id="ARBA00004604"/>
    </source>
</evidence>
<evidence type="ECO:0000256" key="6">
    <source>
        <dbReference type="ARBA" id="ARBA00023242"/>
    </source>
</evidence>
<feature type="region of interest" description="Disordered" evidence="7">
    <location>
        <begin position="318"/>
        <end position="337"/>
    </location>
</feature>
<feature type="domain" description="BOP1 N-terminal" evidence="8">
    <location>
        <begin position="150"/>
        <end position="337"/>
    </location>
</feature>
<keyword evidence="3" id="KW-0698">rRNA processing</keyword>
<dbReference type="PANTHER" id="PTHR17605">
    <property type="entry name" value="RIBOSOME BIOGENESIS PROTEIN BOP1 BLOCK OF PROLIFERATION 1 PROTEIN"/>
    <property type="match status" value="1"/>
</dbReference>
<keyword evidence="10" id="KW-1185">Reference proteome</keyword>
<dbReference type="GO" id="GO:0070545">
    <property type="term" value="C:PeBoW complex"/>
    <property type="evidence" value="ECO:0007669"/>
    <property type="project" value="TreeGrafter"/>
</dbReference>
<feature type="compositionally biased region" description="Acidic residues" evidence="7">
    <location>
        <begin position="12"/>
        <end position="45"/>
    </location>
</feature>
<proteinExistence type="predicted"/>
<reference evidence="9 10" key="1">
    <citation type="submission" date="2019-12" db="EMBL/GenBank/DDBJ databases">
        <authorList>
            <person name="Alioto T."/>
            <person name="Alioto T."/>
            <person name="Gomez Garrido J."/>
        </authorList>
    </citation>
    <scope>NUCLEOTIDE SEQUENCE [LARGE SCALE GENOMIC DNA]</scope>
</reference>
<evidence type="ECO:0000256" key="4">
    <source>
        <dbReference type="ARBA" id="ARBA00022574"/>
    </source>
</evidence>
<evidence type="ECO:0000256" key="2">
    <source>
        <dbReference type="ARBA" id="ARBA00022517"/>
    </source>
</evidence>
<keyword evidence="4" id="KW-0853">WD repeat</keyword>
<dbReference type="Proteomes" id="UP000594638">
    <property type="component" value="Unassembled WGS sequence"/>
</dbReference>
<feature type="non-terminal residue" evidence="9">
    <location>
        <position position="1"/>
    </location>
</feature>
<feature type="compositionally biased region" description="Acidic residues" evidence="7">
    <location>
        <begin position="128"/>
        <end position="137"/>
    </location>
</feature>
<dbReference type="GO" id="GO:0030687">
    <property type="term" value="C:preribosome, large subunit precursor"/>
    <property type="evidence" value="ECO:0007669"/>
    <property type="project" value="TreeGrafter"/>
</dbReference>
<evidence type="ECO:0000259" key="8">
    <source>
        <dbReference type="SMART" id="SM01035"/>
    </source>
</evidence>
<dbReference type="GO" id="GO:0000463">
    <property type="term" value="P:maturation of LSU-rRNA from tricistronic rRNA transcript (SSU-rRNA, 5.8S rRNA, LSU-rRNA)"/>
    <property type="evidence" value="ECO:0007669"/>
    <property type="project" value="TreeGrafter"/>
</dbReference>
<dbReference type="InterPro" id="IPR028598">
    <property type="entry name" value="BOP1/Erb1"/>
</dbReference>
<organism evidence="9 10">
    <name type="scientific">Olea europaea subsp. europaea</name>
    <dbReference type="NCBI Taxonomy" id="158383"/>
    <lineage>
        <taxon>Eukaryota</taxon>
        <taxon>Viridiplantae</taxon>
        <taxon>Streptophyta</taxon>
        <taxon>Embryophyta</taxon>
        <taxon>Tracheophyta</taxon>
        <taxon>Spermatophyta</taxon>
        <taxon>Magnoliopsida</taxon>
        <taxon>eudicotyledons</taxon>
        <taxon>Gunneridae</taxon>
        <taxon>Pentapetalae</taxon>
        <taxon>asterids</taxon>
        <taxon>lamiids</taxon>
        <taxon>Lamiales</taxon>
        <taxon>Oleaceae</taxon>
        <taxon>Oleeae</taxon>
        <taxon>Olea</taxon>
    </lineage>
</organism>
<comment type="caution">
    <text evidence="9">The sequence shown here is derived from an EMBL/GenBank/DDBJ whole genome shotgun (WGS) entry which is preliminary data.</text>
</comment>
<evidence type="ECO:0000313" key="10">
    <source>
        <dbReference type="Proteomes" id="UP000594638"/>
    </source>
</evidence>
<accession>A0A8S0Q8W0</accession>
<dbReference type="AlphaFoldDB" id="A0A8S0Q8W0"/>
<feature type="compositionally biased region" description="Low complexity" evidence="7">
    <location>
        <begin position="1"/>
        <end position="11"/>
    </location>
</feature>
<evidence type="ECO:0000256" key="7">
    <source>
        <dbReference type="SAM" id="MobiDB-lite"/>
    </source>
</evidence>
<dbReference type="EMBL" id="CACTIH010001074">
    <property type="protein sequence ID" value="CAA2962538.1"/>
    <property type="molecule type" value="Genomic_DNA"/>
</dbReference>
<dbReference type="Gramene" id="OE9A117194T1">
    <property type="protein sequence ID" value="OE9A117194C1"/>
    <property type="gene ID" value="OE9A117194"/>
</dbReference>
<keyword evidence="6" id="KW-0539">Nucleus</keyword>
<keyword evidence="5" id="KW-0677">Repeat</keyword>
<evidence type="ECO:0000256" key="3">
    <source>
        <dbReference type="ARBA" id="ARBA00022552"/>
    </source>
</evidence>
<comment type="subcellular location">
    <subcellularLocation>
        <location evidence="1">Nucleus</location>
        <location evidence="1">Nucleolus</location>
    </subcellularLocation>
</comment>
<feature type="compositionally biased region" description="Basic and acidic residues" evidence="7">
    <location>
        <begin position="72"/>
        <end position="93"/>
    </location>
</feature>
<sequence>MQAEGSSGEDSIASEDISDIDTEDEEENDESESEQESDEENEEEENTKSRKHVNSKNIKLLEKMKLNNNKNAQDKEDDNSKQDTKIDKNKSGKDVVSAEESKKPTSAGKARKTKLKGKSSVGSKEYENETDTSDEEDIRNTVGNIPMNWYDDLPHLGYDWGGKKILKPEQGDQLDEFLSKMENPNFWRSVKDPQTGQNVVLSDADIQLIKNIRNNKYPDPEYNEYAPWVDWFSSEVMKMPLNRAPDHKRSFIPSKSEAALVSKFVYSLKMGWMKKTSWMKRHRKDLSKKKFYMLWSNDTDAEEMRRIHNHIPAPKRFLPGHAESYNPPQEYLFNERE</sequence>
<evidence type="ECO:0000256" key="5">
    <source>
        <dbReference type="ARBA" id="ARBA00022737"/>
    </source>
</evidence>
<feature type="region of interest" description="Disordered" evidence="7">
    <location>
        <begin position="1"/>
        <end position="139"/>
    </location>
</feature>
<dbReference type="InterPro" id="IPR012953">
    <property type="entry name" value="BOP1_N_dom"/>
</dbReference>
<keyword evidence="2" id="KW-0690">Ribosome biogenesis</keyword>
<dbReference type="GO" id="GO:0043021">
    <property type="term" value="F:ribonucleoprotein complex binding"/>
    <property type="evidence" value="ECO:0007669"/>
    <property type="project" value="TreeGrafter"/>
</dbReference>
<dbReference type="OrthoDB" id="5571054at2759"/>
<dbReference type="SMART" id="SM01035">
    <property type="entry name" value="BOP1NT"/>
    <property type="match status" value="1"/>
</dbReference>
<protein>
    <submittedName>
        <fullName evidence="9">Ribosome biogenesis BOP1 homolog</fullName>
    </submittedName>
</protein>